<evidence type="ECO:0008006" key="5">
    <source>
        <dbReference type="Google" id="ProtNLM"/>
    </source>
</evidence>
<dbReference type="PANTHER" id="PTHR37042:SF4">
    <property type="entry name" value="OUTER MEMBRANE PROTEIN RV1973"/>
    <property type="match status" value="1"/>
</dbReference>
<keyword evidence="2" id="KW-0472">Membrane</keyword>
<evidence type="ECO:0000256" key="1">
    <source>
        <dbReference type="ARBA" id="ARBA00004370"/>
    </source>
</evidence>
<dbReference type="RefSeq" id="WP_081194425.1">
    <property type="nucleotide sequence ID" value="NZ_MWIH01000008.1"/>
</dbReference>
<dbReference type="EMBL" id="MWIH01000008">
    <property type="protein sequence ID" value="OQO90044.1"/>
    <property type="molecule type" value="Genomic_DNA"/>
</dbReference>
<proteinExistence type="predicted"/>
<reference evidence="3 4" key="1">
    <citation type="submission" date="2017-02" db="EMBL/GenBank/DDBJ databases">
        <title>Draft genome of Saccharomonospora sp. 154.</title>
        <authorList>
            <person name="Alonso-Carmona G.S."/>
            <person name="De La Haba R."/>
            <person name="Vera-Gargallo B."/>
            <person name="Sandoval-Trujillo A.H."/>
            <person name="Ramirez-Duran N."/>
            <person name="Ventosa A."/>
        </authorList>
    </citation>
    <scope>NUCLEOTIDE SEQUENCE [LARGE SCALE GENOMIC DNA]</scope>
    <source>
        <strain evidence="3 4">LRS4.154</strain>
    </source>
</reference>
<dbReference type="GO" id="GO:0016020">
    <property type="term" value="C:membrane"/>
    <property type="evidence" value="ECO:0007669"/>
    <property type="project" value="UniProtKB-SubCell"/>
</dbReference>
<protein>
    <recommendedName>
        <fullName evidence="5">Mce-associated membrane protein</fullName>
    </recommendedName>
</protein>
<comment type="caution">
    <text evidence="3">The sequence shown here is derived from an EMBL/GenBank/DDBJ whole genome shotgun (WGS) entry which is preliminary data.</text>
</comment>
<evidence type="ECO:0000313" key="3">
    <source>
        <dbReference type="EMBL" id="OQO90044.1"/>
    </source>
</evidence>
<dbReference type="PANTHER" id="PTHR37042">
    <property type="entry name" value="OUTER MEMBRANE PROTEIN RV1973"/>
    <property type="match status" value="1"/>
</dbReference>
<accession>A0A1V8ZZD6</accession>
<name>A0A1V8ZZD6_SACPI</name>
<evidence type="ECO:0000313" key="4">
    <source>
        <dbReference type="Proteomes" id="UP000192591"/>
    </source>
</evidence>
<dbReference type="Proteomes" id="UP000192591">
    <property type="component" value="Unassembled WGS sequence"/>
</dbReference>
<dbReference type="AlphaFoldDB" id="A0A1V8ZZD6"/>
<comment type="subcellular location">
    <subcellularLocation>
        <location evidence="1">Membrane</location>
    </subcellularLocation>
</comment>
<organism evidence="3 4">
    <name type="scientific">Saccharomonospora piscinae</name>
    <dbReference type="NCBI Taxonomy" id="687388"/>
    <lineage>
        <taxon>Bacteria</taxon>
        <taxon>Bacillati</taxon>
        <taxon>Actinomycetota</taxon>
        <taxon>Actinomycetes</taxon>
        <taxon>Pseudonocardiales</taxon>
        <taxon>Pseudonocardiaceae</taxon>
        <taxon>Saccharomonospora</taxon>
    </lineage>
</organism>
<sequence length="165" mass="17858">MTRRVATLLVVAVVLAGLGIAAGMRVEALRSSESATNRAHVDVEATLDVRSAVARTVNRVLSYSHDDVEATERAAEDLLRGPARQEYRQLFAPVRDRAPAQRLTVTTRVTDSAVLSLTSETARVLVFLDQMAVRGDGEPAHAAAQLLVTADREDTRWVVTSLNPA</sequence>
<gene>
    <name evidence="3" type="ORF">B1813_19670</name>
</gene>
<evidence type="ECO:0000256" key="2">
    <source>
        <dbReference type="ARBA" id="ARBA00023136"/>
    </source>
</evidence>
<keyword evidence="4" id="KW-1185">Reference proteome</keyword>
<dbReference type="STRING" id="1962155.B1813_19670"/>